<protein>
    <submittedName>
        <fullName evidence="3">Transcriptional regulator</fullName>
    </submittedName>
</protein>
<feature type="region of interest" description="Disordered" evidence="1">
    <location>
        <begin position="272"/>
        <end position="297"/>
    </location>
</feature>
<gene>
    <name evidence="3" type="ORF">BFF78_02975</name>
</gene>
<dbReference type="Proteomes" id="UP000094960">
    <property type="component" value="Chromosome"/>
</dbReference>
<dbReference type="Gene3D" id="3.30.450.180">
    <property type="match status" value="1"/>
</dbReference>
<reference evidence="4" key="1">
    <citation type="submission" date="2016-09" db="EMBL/GenBank/DDBJ databases">
        <title>Streptomyces puniciscabiei strain:TW1S1 Genome sequencing and assembly.</title>
        <authorList>
            <person name="Kim M.-K."/>
            <person name="Kim S.B."/>
        </authorList>
    </citation>
    <scope>NUCLEOTIDE SEQUENCE [LARGE SCALE GENOMIC DNA]</scope>
    <source>
        <strain evidence="4">TW1S1</strain>
    </source>
</reference>
<dbReference type="EMBL" id="CP017248">
    <property type="protein sequence ID" value="AOR30162.1"/>
    <property type="molecule type" value="Genomic_DNA"/>
</dbReference>
<evidence type="ECO:0000259" key="2">
    <source>
        <dbReference type="PROSITE" id="PS50943"/>
    </source>
</evidence>
<dbReference type="SMART" id="SM00530">
    <property type="entry name" value="HTH_XRE"/>
    <property type="match status" value="1"/>
</dbReference>
<accession>A0A1D7Y3K7</accession>
<dbReference type="PANTHER" id="PTHR35010">
    <property type="entry name" value="BLL4672 PROTEIN-RELATED"/>
    <property type="match status" value="1"/>
</dbReference>
<feature type="domain" description="HTH cro/C1-type" evidence="2">
    <location>
        <begin position="35"/>
        <end position="82"/>
    </location>
</feature>
<sequence>MSRTNALGEYLRARRELTDPADAGLPVVGVRRTPGLRREEVATLAGISADYYLRLEQGRDRNPSPQVLEALARVFRLDATATAHLQSLTTARPAARRRPRREVVPAGIRQLLDVINLPAFVESRMFEVLAANRLAATVSPSIRPGVNRLRSIFLDPDEQDLYPDWEQTAGGLVAAFRASVGSDVDDPRIVQLVGELSLASEPFRRLWARHDVAPLAGGSMRLRHPQVGMLELRREKLPLSDSGGQILAIYHAEPGSETARLLESLRTAAATGVSHTSAAGTGPEFDGRSAADGPQRP</sequence>
<dbReference type="GO" id="GO:0003677">
    <property type="term" value="F:DNA binding"/>
    <property type="evidence" value="ECO:0007669"/>
    <property type="project" value="InterPro"/>
</dbReference>
<dbReference type="Pfam" id="PF17765">
    <property type="entry name" value="MLTR_LBD"/>
    <property type="match status" value="1"/>
</dbReference>
<keyword evidence="4" id="KW-1185">Reference proteome</keyword>
<dbReference type="Gene3D" id="1.10.260.40">
    <property type="entry name" value="lambda repressor-like DNA-binding domains"/>
    <property type="match status" value="1"/>
</dbReference>
<dbReference type="RefSeq" id="WP_069776816.1">
    <property type="nucleotide sequence ID" value="NZ_CP017248.1"/>
</dbReference>
<dbReference type="Pfam" id="PF13560">
    <property type="entry name" value="HTH_31"/>
    <property type="match status" value="1"/>
</dbReference>
<evidence type="ECO:0000256" key="1">
    <source>
        <dbReference type="SAM" id="MobiDB-lite"/>
    </source>
</evidence>
<organism evidence="3 4">
    <name type="scientific">Streptomyces fodineus</name>
    <dbReference type="NCBI Taxonomy" id="1904616"/>
    <lineage>
        <taxon>Bacteria</taxon>
        <taxon>Bacillati</taxon>
        <taxon>Actinomycetota</taxon>
        <taxon>Actinomycetes</taxon>
        <taxon>Kitasatosporales</taxon>
        <taxon>Streptomycetaceae</taxon>
        <taxon>Streptomyces</taxon>
    </lineage>
</organism>
<dbReference type="AlphaFoldDB" id="A0A1D7Y3K7"/>
<dbReference type="InterPro" id="IPR001387">
    <property type="entry name" value="Cro/C1-type_HTH"/>
</dbReference>
<evidence type="ECO:0000313" key="4">
    <source>
        <dbReference type="Proteomes" id="UP000094960"/>
    </source>
</evidence>
<proteinExistence type="predicted"/>
<dbReference type="PROSITE" id="PS50943">
    <property type="entry name" value="HTH_CROC1"/>
    <property type="match status" value="1"/>
</dbReference>
<dbReference type="CDD" id="cd00093">
    <property type="entry name" value="HTH_XRE"/>
    <property type="match status" value="1"/>
</dbReference>
<evidence type="ECO:0000313" key="3">
    <source>
        <dbReference type="EMBL" id="AOR30162.1"/>
    </source>
</evidence>
<dbReference type="KEGG" id="spun:BFF78_02975"/>
<name>A0A1D7Y3K7_9ACTN</name>
<dbReference type="SUPFAM" id="SSF47413">
    <property type="entry name" value="lambda repressor-like DNA-binding domains"/>
    <property type="match status" value="1"/>
</dbReference>
<dbReference type="InterPro" id="IPR041413">
    <property type="entry name" value="MLTR_LBD"/>
</dbReference>
<dbReference type="InterPro" id="IPR010982">
    <property type="entry name" value="Lambda_DNA-bd_dom_sf"/>
</dbReference>
<dbReference type="PANTHER" id="PTHR35010:SF2">
    <property type="entry name" value="BLL4672 PROTEIN"/>
    <property type="match status" value="1"/>
</dbReference>